<feature type="region of interest" description="Disordered" evidence="7">
    <location>
        <begin position="330"/>
        <end position="364"/>
    </location>
</feature>
<proteinExistence type="inferred from homology"/>
<feature type="region of interest" description="Disordered" evidence="7">
    <location>
        <begin position="225"/>
        <end position="264"/>
    </location>
</feature>
<protein>
    <submittedName>
        <fullName evidence="9">Vacuolar membrane protein</fullName>
    </submittedName>
</protein>
<dbReference type="PANTHER" id="PTHR16201:SF34">
    <property type="entry name" value="LYSOSOMAL AMINO ACID TRANSPORTER 1"/>
    <property type="match status" value="1"/>
</dbReference>
<dbReference type="InterPro" id="IPR006603">
    <property type="entry name" value="PQ-loop_rpt"/>
</dbReference>
<dbReference type="GO" id="GO:0015174">
    <property type="term" value="F:basic amino acid transmembrane transporter activity"/>
    <property type="evidence" value="ECO:0007669"/>
    <property type="project" value="TreeGrafter"/>
</dbReference>
<feature type="compositionally biased region" description="Polar residues" evidence="7">
    <location>
        <begin position="136"/>
        <end position="148"/>
    </location>
</feature>
<keyword evidence="2 8" id="KW-0812">Transmembrane</keyword>
<feature type="transmembrane region" description="Helical" evidence="8">
    <location>
        <begin position="80"/>
        <end position="98"/>
    </location>
</feature>
<accession>A0A854QI30</accession>
<evidence type="ECO:0000256" key="2">
    <source>
        <dbReference type="ARBA" id="ARBA00022692"/>
    </source>
</evidence>
<evidence type="ECO:0000256" key="7">
    <source>
        <dbReference type="SAM" id="MobiDB-lite"/>
    </source>
</evidence>
<evidence type="ECO:0000256" key="3">
    <source>
        <dbReference type="ARBA" id="ARBA00022989"/>
    </source>
</evidence>
<feature type="region of interest" description="Disordered" evidence="7">
    <location>
        <begin position="589"/>
        <end position="647"/>
    </location>
</feature>
<evidence type="ECO:0000313" key="9">
    <source>
        <dbReference type="EMBL" id="OXG26469.1"/>
    </source>
</evidence>
<dbReference type="AlphaFoldDB" id="A0A854QI30"/>
<dbReference type="GO" id="GO:0000329">
    <property type="term" value="C:fungal-type vacuole membrane"/>
    <property type="evidence" value="ECO:0007669"/>
    <property type="project" value="TreeGrafter"/>
</dbReference>
<reference evidence="9 10" key="1">
    <citation type="submission" date="2017-06" db="EMBL/GenBank/DDBJ databases">
        <title>Global population genomics of the pathogenic fungus Cryptococcus neoformans var. grubii.</title>
        <authorList>
            <person name="Cuomo C."/>
            <person name="Litvintseva A."/>
            <person name="Chen Y."/>
            <person name="Young S."/>
            <person name="Zeng Q."/>
            <person name="Chapman S."/>
            <person name="Gujja S."/>
            <person name="Saif S."/>
            <person name="Birren B."/>
        </authorList>
    </citation>
    <scope>NUCLEOTIDE SEQUENCE [LARGE SCALE GENOMIC DNA]</scope>
    <source>
        <strain evidence="9 10">Tu259-1</strain>
    </source>
</reference>
<comment type="catalytic activity">
    <reaction evidence="6">
        <text>L-histidine(out) + L-arginine(in) = L-histidine(in) + L-arginine(out)</text>
        <dbReference type="Rhea" id="RHEA:71063"/>
        <dbReference type="ChEBI" id="CHEBI:32682"/>
        <dbReference type="ChEBI" id="CHEBI:57595"/>
    </reaction>
</comment>
<dbReference type="FunFam" id="1.20.1280.290:FF:000028">
    <property type="entry name" value="Vacuolar membrane protein, putative"/>
    <property type="match status" value="1"/>
</dbReference>
<organism evidence="9 10">
    <name type="scientific">Cryptococcus neoformans Tu259-1</name>
    <dbReference type="NCBI Taxonomy" id="1230072"/>
    <lineage>
        <taxon>Eukaryota</taxon>
        <taxon>Fungi</taxon>
        <taxon>Dikarya</taxon>
        <taxon>Basidiomycota</taxon>
        <taxon>Agaricomycotina</taxon>
        <taxon>Tremellomycetes</taxon>
        <taxon>Tremellales</taxon>
        <taxon>Cryptococcaceae</taxon>
        <taxon>Cryptococcus</taxon>
        <taxon>Cryptococcus neoformans species complex</taxon>
    </lineage>
</organism>
<keyword evidence="4 8" id="KW-0472">Membrane</keyword>
<sequence>MTLHVLFDLSQSTKVFVASILGYASIACWLCAQLPQVVKNLSLQSCEGLALPFLVNWLFGDITNLIGCLLTHQLPFQTFLAAYFCIIDVTLLGQYFYYRQNQTVLAPTAAYGYASLSESPRQIFTNLPATAPLGRTRSTSVNRVTSPLSPAPVSRSRLKKGAYQSTSSYVPPPDISITTPSVDGSYAAIYEAALDVARAAERANARSLSRKRKLSRRNTFNSLLAETGREGDNDDGMLDSFHSDLSARSASTTRGSPKERGLNVAGDYRGRSLHRGGLDHSQGGTIGYAGSDGNAALSSNSASGEFHSEAEDRFDGFPVHGQGGLGLFNQQGGNGRANHRERSEESHKGRSLSLARGSGGKGSRRAAGMTFMSLGLLVGWGRFGHTVTGGMNTQVRRSTGIVLDQAAPWPIIRHPHILRSSPTTSLDTPFFLEFSATDLDLQPHEDYPRPPEDSQSYQRIIGRISAWSCTTLYLTSRMPQIWKNFQRKSVEGLSILLFLFAFCGNVTYVFSILLNPSGGSDPAESSHYLLEALPYLLGSGGTLIFDLTIMIQSLIYGSAPPLPQPLTPLDRSSRRRLLPTKKRMRHMEDGWASVLQSQSHERGERAPLLGGSMSAIPSHDHAHKKQGTKRERSASPTVHKRARSVAG</sequence>
<feature type="transmembrane region" description="Helical" evidence="8">
    <location>
        <begin position="493"/>
        <end position="514"/>
    </location>
</feature>
<dbReference type="Proteomes" id="UP000199727">
    <property type="component" value="Unassembled WGS sequence"/>
</dbReference>
<evidence type="ECO:0000256" key="8">
    <source>
        <dbReference type="SAM" id="Phobius"/>
    </source>
</evidence>
<dbReference type="Pfam" id="PF04193">
    <property type="entry name" value="PQ-loop"/>
    <property type="match status" value="2"/>
</dbReference>
<evidence type="ECO:0000313" key="10">
    <source>
        <dbReference type="Proteomes" id="UP000199727"/>
    </source>
</evidence>
<comment type="similarity">
    <text evidence="5">Belongs to the laat-1 family.</text>
</comment>
<feature type="transmembrane region" description="Helical" evidence="8">
    <location>
        <begin position="53"/>
        <end position="74"/>
    </location>
</feature>
<comment type="caution">
    <text evidence="9">The sequence shown here is derived from an EMBL/GenBank/DDBJ whole genome shotgun (WGS) entry which is preliminary data.</text>
</comment>
<dbReference type="GO" id="GO:0034488">
    <property type="term" value="P:basic amino acid transmembrane export from vacuole"/>
    <property type="evidence" value="ECO:0007669"/>
    <property type="project" value="TreeGrafter"/>
</dbReference>
<evidence type="ECO:0000256" key="5">
    <source>
        <dbReference type="ARBA" id="ARBA00038039"/>
    </source>
</evidence>
<evidence type="ECO:0000256" key="4">
    <source>
        <dbReference type="ARBA" id="ARBA00023136"/>
    </source>
</evidence>
<dbReference type="InterPro" id="IPR051415">
    <property type="entry name" value="LAAT-1"/>
</dbReference>
<name>A0A854QI30_CRYNE</name>
<evidence type="ECO:0000256" key="1">
    <source>
        <dbReference type="ARBA" id="ARBA00004141"/>
    </source>
</evidence>
<feature type="transmembrane region" description="Helical" evidence="8">
    <location>
        <begin position="15"/>
        <end position="32"/>
    </location>
</feature>
<comment type="subcellular location">
    <subcellularLocation>
        <location evidence="1">Membrane</location>
        <topology evidence="1">Multi-pass membrane protein</topology>
    </subcellularLocation>
</comment>
<gene>
    <name evidence="9" type="ORF">C361_01228</name>
</gene>
<dbReference type="EMBL" id="AMKT01000024">
    <property type="protein sequence ID" value="OXG26469.1"/>
    <property type="molecule type" value="Genomic_DNA"/>
</dbReference>
<dbReference type="Gene3D" id="1.20.1280.290">
    <property type="match status" value="2"/>
</dbReference>
<dbReference type="PANTHER" id="PTHR16201">
    <property type="entry name" value="SEVEN TRANSMEMBRANE PROTEIN 1-RELATED"/>
    <property type="match status" value="1"/>
</dbReference>
<keyword evidence="3 8" id="KW-1133">Transmembrane helix</keyword>
<dbReference type="SMART" id="SM00679">
    <property type="entry name" value="CTNS"/>
    <property type="match status" value="2"/>
</dbReference>
<evidence type="ECO:0000256" key="6">
    <source>
        <dbReference type="ARBA" id="ARBA00050768"/>
    </source>
</evidence>
<dbReference type="FunFam" id="1.20.1280.290:FF:000009">
    <property type="entry name" value="PQ loop repeat family protein"/>
    <property type="match status" value="1"/>
</dbReference>
<feature type="compositionally biased region" description="Basic and acidic residues" evidence="7">
    <location>
        <begin position="338"/>
        <end position="348"/>
    </location>
</feature>
<dbReference type="OrthoDB" id="8048523at2759"/>
<feature type="transmembrane region" description="Helical" evidence="8">
    <location>
        <begin position="534"/>
        <end position="556"/>
    </location>
</feature>
<feature type="compositionally biased region" description="Basic residues" evidence="7">
    <location>
        <begin position="638"/>
        <end position="647"/>
    </location>
</feature>
<feature type="compositionally biased region" description="Polar residues" evidence="7">
    <location>
        <begin position="246"/>
        <end position="255"/>
    </location>
</feature>
<feature type="region of interest" description="Disordered" evidence="7">
    <location>
        <begin position="136"/>
        <end position="157"/>
    </location>
</feature>